<dbReference type="Proteomes" id="UP000054870">
    <property type="component" value="Unassembled WGS sequence"/>
</dbReference>
<comment type="caution">
    <text evidence="9">The sequence shown here is derived from an EMBL/GenBank/DDBJ whole genome shotgun (WGS) entry which is preliminary data.</text>
</comment>
<dbReference type="PANTHER" id="PTHR43292:SF3">
    <property type="entry name" value="ACYL-COA DEHYDROGENASE FADE29"/>
    <property type="match status" value="1"/>
</dbReference>
<dbReference type="FunFam" id="2.40.110.10:FF:000011">
    <property type="entry name" value="Acyl-CoA dehydrogenase FadE34"/>
    <property type="match status" value="1"/>
</dbReference>
<keyword evidence="10" id="KW-1185">Reference proteome</keyword>
<dbReference type="SUPFAM" id="SSF47203">
    <property type="entry name" value="Acyl-CoA dehydrogenase C-terminal domain-like"/>
    <property type="match status" value="1"/>
</dbReference>
<dbReference type="PANTHER" id="PTHR43292">
    <property type="entry name" value="ACYL-COA DEHYDROGENASE"/>
    <property type="match status" value="1"/>
</dbReference>
<name>A0A158AIW2_9BURK</name>
<dbReference type="AlphaFoldDB" id="A0A158AIW2"/>
<evidence type="ECO:0000259" key="8">
    <source>
        <dbReference type="Pfam" id="PF02771"/>
    </source>
</evidence>
<evidence type="ECO:0000256" key="5">
    <source>
        <dbReference type="ARBA" id="ARBA00023002"/>
    </source>
</evidence>
<dbReference type="InterPro" id="IPR037069">
    <property type="entry name" value="AcylCoA_DH/ox_N_sf"/>
</dbReference>
<evidence type="ECO:0000259" key="6">
    <source>
        <dbReference type="Pfam" id="PF00441"/>
    </source>
</evidence>
<dbReference type="EMBL" id="FCOF02000008">
    <property type="protein sequence ID" value="SAK57675.1"/>
    <property type="molecule type" value="Genomic_DNA"/>
</dbReference>
<dbReference type="GO" id="GO:0016627">
    <property type="term" value="F:oxidoreductase activity, acting on the CH-CH group of donors"/>
    <property type="evidence" value="ECO:0007669"/>
    <property type="project" value="InterPro"/>
</dbReference>
<feature type="domain" description="Acyl-CoA dehydrogenase/oxidase N-terminal" evidence="8">
    <location>
        <begin position="7"/>
        <end position="119"/>
    </location>
</feature>
<evidence type="ECO:0000313" key="9">
    <source>
        <dbReference type="EMBL" id="SAK57675.1"/>
    </source>
</evidence>
<dbReference type="Gene3D" id="2.40.110.10">
    <property type="entry name" value="Butyryl-CoA Dehydrogenase, subunit A, domain 2"/>
    <property type="match status" value="1"/>
</dbReference>
<dbReference type="GO" id="GO:0005886">
    <property type="term" value="C:plasma membrane"/>
    <property type="evidence" value="ECO:0007669"/>
    <property type="project" value="TreeGrafter"/>
</dbReference>
<dbReference type="InterPro" id="IPR006091">
    <property type="entry name" value="Acyl-CoA_Oxase/DH_mid-dom"/>
</dbReference>
<keyword evidence="4" id="KW-0274">FAD</keyword>
<comment type="similarity">
    <text evidence="2">Belongs to the acyl-CoA dehydrogenase family.</text>
</comment>
<comment type="cofactor">
    <cofactor evidence="1">
        <name>FAD</name>
        <dbReference type="ChEBI" id="CHEBI:57692"/>
    </cofactor>
</comment>
<dbReference type="SUPFAM" id="SSF56645">
    <property type="entry name" value="Acyl-CoA dehydrogenase NM domain-like"/>
    <property type="match status" value="1"/>
</dbReference>
<dbReference type="InterPro" id="IPR046373">
    <property type="entry name" value="Acyl-CoA_Oxase/DH_mid-dom_sf"/>
</dbReference>
<evidence type="ECO:0000256" key="2">
    <source>
        <dbReference type="ARBA" id="ARBA00009347"/>
    </source>
</evidence>
<evidence type="ECO:0000256" key="3">
    <source>
        <dbReference type="ARBA" id="ARBA00022630"/>
    </source>
</evidence>
<keyword evidence="5" id="KW-0560">Oxidoreductase</keyword>
<dbReference type="InterPro" id="IPR009075">
    <property type="entry name" value="AcylCo_DH/oxidase_C"/>
</dbReference>
<dbReference type="Gene3D" id="1.10.540.10">
    <property type="entry name" value="Acyl-CoA dehydrogenase/oxidase, N-terminal domain"/>
    <property type="match status" value="1"/>
</dbReference>
<protein>
    <submittedName>
        <fullName evidence="9">Acyl-CoA dehydrogenase-like protein</fullName>
    </submittedName>
</protein>
<dbReference type="InterPro" id="IPR009100">
    <property type="entry name" value="AcylCoA_DH/oxidase_NM_dom_sf"/>
</dbReference>
<dbReference type="Pfam" id="PF02771">
    <property type="entry name" value="Acyl-CoA_dh_N"/>
    <property type="match status" value="1"/>
</dbReference>
<reference evidence="9" key="1">
    <citation type="submission" date="2016-01" db="EMBL/GenBank/DDBJ databases">
        <authorList>
            <person name="Peeters C."/>
        </authorList>
    </citation>
    <scope>NUCLEOTIDE SEQUENCE [LARGE SCALE GENOMIC DNA]</scope>
    <source>
        <strain evidence="9">LMG 29318</strain>
    </source>
</reference>
<dbReference type="InterPro" id="IPR013786">
    <property type="entry name" value="AcylCoA_DH/ox_N"/>
</dbReference>
<dbReference type="OrthoDB" id="9770681at2"/>
<dbReference type="Pfam" id="PF00441">
    <property type="entry name" value="Acyl-CoA_dh_1"/>
    <property type="match status" value="1"/>
</dbReference>
<feature type="domain" description="Acyl-CoA dehydrogenase/oxidase C-terminal" evidence="6">
    <location>
        <begin position="231"/>
        <end position="394"/>
    </location>
</feature>
<dbReference type="InterPro" id="IPR052161">
    <property type="entry name" value="Mycobact_Acyl-CoA_DH"/>
</dbReference>
<accession>A0A158AIW2</accession>
<dbReference type="Gene3D" id="1.20.140.10">
    <property type="entry name" value="Butyryl-CoA Dehydrogenase, subunit A, domain 3"/>
    <property type="match status" value="1"/>
</dbReference>
<organism evidence="9 10">
    <name type="scientific">Caballeronia catudaia</name>
    <dbReference type="NCBI Taxonomy" id="1777136"/>
    <lineage>
        <taxon>Bacteria</taxon>
        <taxon>Pseudomonadati</taxon>
        <taxon>Pseudomonadota</taxon>
        <taxon>Betaproteobacteria</taxon>
        <taxon>Burkholderiales</taxon>
        <taxon>Burkholderiaceae</taxon>
        <taxon>Caballeronia</taxon>
    </lineage>
</organism>
<sequence length="397" mass="44209">MNLSYSNEDLAFRDEIRAFMRDRLPHDLRDKVLNHRHLERDDHVRWQRILHSHGWGAPGWPKASGGTGWTALQRLLFDIECGIAGAPRQLAFGLTMIAPVLMKFGSAAQQARFLPRILTLEDWWCQGYSEPGAGSDLASLKTRAVREGDHYIVTGQKTWTTLAQHADWMFCLTRTDPEAKQQSGISLLLIDMKSPGITVRPIPTLEGVADINEVWLDGVKVPAGNLVGEENHGWTYAKYLLGHERTGIAGIGHCRRELRYVKALAQRERRNGKPLAEDVRVREKIARIEAEVMALEMLLLRVASEAGQRGAGVESSILKIRGSELQQALSSLHIDIAGPNALPFAPEWLADGFDGWTPEPGYGASVGSFYLDMRKPTIFGGTNEVQKEIIAKAVFDM</sequence>
<dbReference type="Pfam" id="PF02770">
    <property type="entry name" value="Acyl-CoA_dh_M"/>
    <property type="match status" value="1"/>
</dbReference>
<evidence type="ECO:0000256" key="1">
    <source>
        <dbReference type="ARBA" id="ARBA00001974"/>
    </source>
</evidence>
<gene>
    <name evidence="9" type="ORF">AWB75_02255</name>
</gene>
<dbReference type="RefSeq" id="WP_061124171.1">
    <property type="nucleotide sequence ID" value="NZ_FCOF02000008.1"/>
</dbReference>
<feature type="domain" description="Acyl-CoA oxidase/dehydrogenase middle" evidence="7">
    <location>
        <begin position="125"/>
        <end position="212"/>
    </location>
</feature>
<keyword evidence="3" id="KW-0285">Flavoprotein</keyword>
<evidence type="ECO:0000313" key="10">
    <source>
        <dbReference type="Proteomes" id="UP000054870"/>
    </source>
</evidence>
<evidence type="ECO:0000256" key="4">
    <source>
        <dbReference type="ARBA" id="ARBA00022827"/>
    </source>
</evidence>
<evidence type="ECO:0000259" key="7">
    <source>
        <dbReference type="Pfam" id="PF02770"/>
    </source>
</evidence>
<dbReference type="InterPro" id="IPR036250">
    <property type="entry name" value="AcylCo_DH-like_C"/>
</dbReference>
<proteinExistence type="inferred from homology"/>
<dbReference type="GO" id="GO:0050660">
    <property type="term" value="F:flavin adenine dinucleotide binding"/>
    <property type="evidence" value="ECO:0007669"/>
    <property type="project" value="InterPro"/>
</dbReference>